<keyword evidence="6" id="KW-0067">ATP-binding</keyword>
<gene>
    <name evidence="9" type="ORF">IU449_01045</name>
</gene>
<sequence>MLVPGQAFAGYRIERLLGAGGMGEVFLARDRGLPRCVALEVLPRAVAGDEDVRRRFQREADMVARLSHPNIVTIYARGEEEGRLWISMAYVDGPRRSSRPRAVAASSRRMIRSPDHGGGRRGSRAARGHRTGDPGAEVLRRRRTGCRG</sequence>
<dbReference type="Pfam" id="PF00069">
    <property type="entry name" value="Pkinase"/>
    <property type="match status" value="1"/>
</dbReference>
<dbReference type="EMBL" id="JADLQN010000001">
    <property type="protein sequence ID" value="MBF6353148.1"/>
    <property type="molecule type" value="Genomic_DNA"/>
</dbReference>
<keyword evidence="3" id="KW-0808">Transferase</keyword>
<dbReference type="PANTHER" id="PTHR43289:SF6">
    <property type="entry name" value="SERINE_THREONINE-PROTEIN KINASE NEKL-3"/>
    <property type="match status" value="1"/>
</dbReference>
<dbReference type="Proteomes" id="UP000707731">
    <property type="component" value="Unassembled WGS sequence"/>
</dbReference>
<dbReference type="PROSITE" id="PS50011">
    <property type="entry name" value="PROTEIN_KINASE_DOM"/>
    <property type="match status" value="1"/>
</dbReference>
<keyword evidence="5 9" id="KW-0418">Kinase</keyword>
<evidence type="ECO:0000313" key="10">
    <source>
        <dbReference type="Proteomes" id="UP000707731"/>
    </source>
</evidence>
<feature type="compositionally biased region" description="Basic residues" evidence="7">
    <location>
        <begin position="119"/>
        <end position="129"/>
    </location>
</feature>
<dbReference type="Gene3D" id="3.30.200.20">
    <property type="entry name" value="Phosphorylase Kinase, domain 1"/>
    <property type="match status" value="1"/>
</dbReference>
<keyword evidence="4" id="KW-0547">Nucleotide-binding</keyword>
<dbReference type="GO" id="GO:0016301">
    <property type="term" value="F:kinase activity"/>
    <property type="evidence" value="ECO:0007669"/>
    <property type="project" value="UniProtKB-KW"/>
</dbReference>
<protein>
    <recommendedName>
        <fullName evidence="1">non-specific serine/threonine protein kinase</fullName>
        <ecNumber evidence="1">2.7.11.1</ecNumber>
    </recommendedName>
</protein>
<evidence type="ECO:0000256" key="5">
    <source>
        <dbReference type="ARBA" id="ARBA00022777"/>
    </source>
</evidence>
<dbReference type="SUPFAM" id="SSF56112">
    <property type="entry name" value="Protein kinase-like (PK-like)"/>
    <property type="match status" value="1"/>
</dbReference>
<dbReference type="InterPro" id="IPR011009">
    <property type="entry name" value="Kinase-like_dom_sf"/>
</dbReference>
<keyword evidence="10" id="KW-1185">Reference proteome</keyword>
<reference evidence="9 10" key="1">
    <citation type="submission" date="2020-10" db="EMBL/GenBank/DDBJ databases">
        <title>Identification of Nocardia species via Next-generation sequencing and recognition of intraspecies genetic diversity.</title>
        <authorList>
            <person name="Li P."/>
            <person name="Li P."/>
            <person name="Lu B."/>
        </authorList>
    </citation>
    <scope>NUCLEOTIDE SEQUENCE [LARGE SCALE GENOMIC DNA]</scope>
    <source>
        <strain evidence="9 10">BJ06-0143</strain>
    </source>
</reference>
<feature type="domain" description="Protein kinase" evidence="8">
    <location>
        <begin position="11"/>
        <end position="148"/>
    </location>
</feature>
<evidence type="ECO:0000256" key="3">
    <source>
        <dbReference type="ARBA" id="ARBA00022679"/>
    </source>
</evidence>
<keyword evidence="2" id="KW-0723">Serine/threonine-protein kinase</keyword>
<organism evidence="9 10">
    <name type="scientific">Nocardia higoensis</name>
    <dbReference type="NCBI Taxonomy" id="228599"/>
    <lineage>
        <taxon>Bacteria</taxon>
        <taxon>Bacillati</taxon>
        <taxon>Actinomycetota</taxon>
        <taxon>Actinomycetes</taxon>
        <taxon>Mycobacteriales</taxon>
        <taxon>Nocardiaceae</taxon>
        <taxon>Nocardia</taxon>
    </lineage>
</organism>
<name>A0ABS0D5Q6_9NOCA</name>
<evidence type="ECO:0000256" key="2">
    <source>
        <dbReference type="ARBA" id="ARBA00022527"/>
    </source>
</evidence>
<evidence type="ECO:0000256" key="1">
    <source>
        <dbReference type="ARBA" id="ARBA00012513"/>
    </source>
</evidence>
<accession>A0ABS0D5Q6</accession>
<dbReference type="PANTHER" id="PTHR43289">
    <property type="entry name" value="MITOGEN-ACTIVATED PROTEIN KINASE KINASE KINASE 20-RELATED"/>
    <property type="match status" value="1"/>
</dbReference>
<evidence type="ECO:0000259" key="8">
    <source>
        <dbReference type="PROSITE" id="PS50011"/>
    </source>
</evidence>
<evidence type="ECO:0000256" key="6">
    <source>
        <dbReference type="ARBA" id="ARBA00022840"/>
    </source>
</evidence>
<comment type="caution">
    <text evidence="9">The sequence shown here is derived from an EMBL/GenBank/DDBJ whole genome shotgun (WGS) entry which is preliminary data.</text>
</comment>
<evidence type="ECO:0000256" key="4">
    <source>
        <dbReference type="ARBA" id="ARBA00022741"/>
    </source>
</evidence>
<dbReference type="InterPro" id="IPR000719">
    <property type="entry name" value="Prot_kinase_dom"/>
</dbReference>
<feature type="region of interest" description="Disordered" evidence="7">
    <location>
        <begin position="95"/>
        <end position="148"/>
    </location>
</feature>
<proteinExistence type="predicted"/>
<dbReference type="EC" id="2.7.11.1" evidence="1"/>
<evidence type="ECO:0000256" key="7">
    <source>
        <dbReference type="SAM" id="MobiDB-lite"/>
    </source>
</evidence>
<evidence type="ECO:0000313" key="9">
    <source>
        <dbReference type="EMBL" id="MBF6353148.1"/>
    </source>
</evidence>